<feature type="domain" description="DUF4422" evidence="1">
    <location>
        <begin position="2"/>
        <end position="225"/>
    </location>
</feature>
<dbReference type="InterPro" id="IPR025536">
    <property type="entry name" value="DUF4422"/>
</dbReference>
<dbReference type="EMBL" id="CABWIC010000007">
    <property type="protein sequence ID" value="VWL91043.1"/>
    <property type="molecule type" value="Genomic_DNA"/>
</dbReference>
<evidence type="ECO:0000313" key="2">
    <source>
        <dbReference type="EMBL" id="VWL91043.1"/>
    </source>
</evidence>
<dbReference type="Proteomes" id="UP000405524">
    <property type="component" value="Unassembled WGS sequence"/>
</dbReference>
<proteinExistence type="predicted"/>
<sequence>MKIYIASHKHLDLPCNELYQPLYVGAYRIPHKDRRQNWLYDDTYKGNISKLNSTYCELTGLHWIWKQSSEDTVGLVHYRRYFESPGSKRHTITQREIEHILDSHDCIIPERIPCLTSKGRLVSVAEQYRTFHPGTDLIQIAEIIKKYQPNYYRAFLSFVRDEASFAPYNMIICKRELLDGYLTWLFEIETRLSRRISPLDERTPYQQRVFGFISERLLNVYLYKNKCAAYQCPVYDPSNSAAELYQPLETCPKRCEQYRGDCPDPVRNGIDYSPVFDTSFYLSHYSDLHDTFRDCPSFALDHYLTHGVKEGRVAHPRFSINSYVNGNPQIWNAVGHDHIKMLHHFMEHGNNAQRAIGHEDGFYKQESTREQGLKLSPRRLMRDFYIRDAEQRGYID</sequence>
<organism evidence="2 3">
    <name type="scientific">Collinsella intestinalis</name>
    <dbReference type="NCBI Taxonomy" id="147207"/>
    <lineage>
        <taxon>Bacteria</taxon>
        <taxon>Bacillati</taxon>
        <taxon>Actinomycetota</taxon>
        <taxon>Coriobacteriia</taxon>
        <taxon>Coriobacteriales</taxon>
        <taxon>Coriobacteriaceae</taxon>
        <taxon>Collinsella</taxon>
    </lineage>
</organism>
<protein>
    <recommendedName>
        <fullName evidence="1">DUF4422 domain-containing protein</fullName>
    </recommendedName>
</protein>
<dbReference type="Pfam" id="PF14393">
    <property type="entry name" value="DUF4422"/>
    <property type="match status" value="1"/>
</dbReference>
<reference evidence="2 3" key="1">
    <citation type="submission" date="2019-10" db="EMBL/GenBank/DDBJ databases">
        <authorList>
            <person name="Wolf R A."/>
        </authorList>
    </citation>
    <scope>NUCLEOTIDE SEQUENCE [LARGE SCALE GENOMIC DNA]</scope>
    <source>
        <strain evidence="2">Collinsella_intestinalis_DSM_13632</strain>
    </source>
</reference>
<evidence type="ECO:0000313" key="3">
    <source>
        <dbReference type="Proteomes" id="UP000405524"/>
    </source>
</evidence>
<name>A0A5K1IS84_9ACTN</name>
<dbReference type="GeneID" id="77465251"/>
<dbReference type="RefSeq" id="WP_152063020.1">
    <property type="nucleotide sequence ID" value="NZ_CABWIC010000007.1"/>
</dbReference>
<dbReference type="AlphaFoldDB" id="A0A5K1IS84"/>
<accession>A0A5K1IS84</accession>
<dbReference type="OrthoDB" id="3183633at2"/>
<evidence type="ECO:0000259" key="1">
    <source>
        <dbReference type="Pfam" id="PF14393"/>
    </source>
</evidence>
<gene>
    <name evidence="2" type="ORF">JKKLCJKK_00258</name>
</gene>